<feature type="transmembrane region" description="Helical" evidence="6">
    <location>
        <begin position="166"/>
        <end position="187"/>
    </location>
</feature>
<proteinExistence type="predicted"/>
<dbReference type="InterPro" id="IPR050382">
    <property type="entry name" value="MFS_Na/Anion_cotransporter"/>
</dbReference>
<feature type="transmembrane region" description="Helical" evidence="6">
    <location>
        <begin position="101"/>
        <end position="117"/>
    </location>
</feature>
<gene>
    <name evidence="8" type="ORF">FZ942_19045</name>
</gene>
<dbReference type="InterPro" id="IPR020846">
    <property type="entry name" value="MFS_dom"/>
</dbReference>
<dbReference type="InterPro" id="IPR036259">
    <property type="entry name" value="MFS_trans_sf"/>
</dbReference>
<name>A0A5A9GKM3_AZOLI</name>
<feature type="transmembrane region" description="Helical" evidence="6">
    <location>
        <begin position="407"/>
        <end position="425"/>
    </location>
</feature>
<evidence type="ECO:0000256" key="5">
    <source>
        <dbReference type="ARBA" id="ARBA00023136"/>
    </source>
</evidence>
<dbReference type="PIRSF" id="PIRSF002808">
    <property type="entry name" value="Hexose_phosphate_transp"/>
    <property type="match status" value="1"/>
</dbReference>
<feature type="transmembrane region" description="Helical" evidence="6">
    <location>
        <begin position="379"/>
        <end position="401"/>
    </location>
</feature>
<dbReference type="EMBL" id="VTTN01000007">
    <property type="protein sequence ID" value="KAA0594903.1"/>
    <property type="molecule type" value="Genomic_DNA"/>
</dbReference>
<keyword evidence="9" id="KW-1185">Reference proteome</keyword>
<evidence type="ECO:0000256" key="6">
    <source>
        <dbReference type="SAM" id="Phobius"/>
    </source>
</evidence>
<evidence type="ECO:0000259" key="7">
    <source>
        <dbReference type="PROSITE" id="PS50850"/>
    </source>
</evidence>
<keyword evidence="3 6" id="KW-0812">Transmembrane</keyword>
<dbReference type="Gene3D" id="1.20.1250.20">
    <property type="entry name" value="MFS general substrate transporter like domains"/>
    <property type="match status" value="2"/>
</dbReference>
<dbReference type="Pfam" id="PF07690">
    <property type="entry name" value="MFS_1"/>
    <property type="match status" value="1"/>
</dbReference>
<dbReference type="RefSeq" id="WP_149232660.1">
    <property type="nucleotide sequence ID" value="NZ_JALJXJ010000010.1"/>
</dbReference>
<dbReference type="GO" id="GO:0005886">
    <property type="term" value="C:plasma membrane"/>
    <property type="evidence" value="ECO:0007669"/>
    <property type="project" value="UniProtKB-SubCell"/>
</dbReference>
<dbReference type="InterPro" id="IPR011701">
    <property type="entry name" value="MFS"/>
</dbReference>
<accession>A0A5A9GKM3</accession>
<dbReference type="GO" id="GO:0022857">
    <property type="term" value="F:transmembrane transporter activity"/>
    <property type="evidence" value="ECO:0007669"/>
    <property type="project" value="InterPro"/>
</dbReference>
<evidence type="ECO:0000256" key="4">
    <source>
        <dbReference type="ARBA" id="ARBA00022989"/>
    </source>
</evidence>
<reference evidence="8 9" key="1">
    <citation type="submission" date="2019-08" db="EMBL/GenBank/DDBJ databases">
        <authorList>
            <person name="Grouzdev D."/>
            <person name="Tikhonova E."/>
            <person name="Kravchenko I."/>
        </authorList>
    </citation>
    <scope>NUCLEOTIDE SEQUENCE [LARGE SCALE GENOMIC DNA]</scope>
    <source>
        <strain evidence="8 9">59b</strain>
    </source>
</reference>
<evidence type="ECO:0000313" key="8">
    <source>
        <dbReference type="EMBL" id="KAA0594903.1"/>
    </source>
</evidence>
<keyword evidence="4 6" id="KW-1133">Transmembrane helix</keyword>
<keyword evidence="2" id="KW-1003">Cell membrane</keyword>
<feature type="transmembrane region" description="Helical" evidence="6">
    <location>
        <begin position="138"/>
        <end position="160"/>
    </location>
</feature>
<sequence length="444" mass="49320">MRNRIPYRWVVAIVLFVAYSIQYLDRVKSSVLTPAIAQDIGLTTADIGTGAFLMLLFYGPAQYISGLLTDRFGAKKILLFSVVAWSVMTAWMGMIQSRDEYLLRMAMFGFLVGTEYVPSARILMRWFNKQGRARAQALLSWAWILTPAWASVFATHLAQVSGDWRLVFYVTAACGVLPLALIGLMVFDRPEQYPKITPDELDHAYRDEIEEGVIKKGEYGDARNTILRSNAITFVQFFRNPSYVAVVFVDIVMQVTLYGALTWIPLYLSDVFHFKLQTMGWWSSLYFLAGAVGSFTSSYLSDRVFHGNRRIMIMTCFIGLAPFVFLLATLQTADPVLLAVALCGMGFFGNMAWGPFLAVPAEIFTPEVYGKAMGFVNGAGYFVAAFSAKIFGALVVVTAAGKDYSNGWYFIGVCVLLGIVAASFIRPRLQREGGIQGRPAPARA</sequence>
<keyword evidence="5 6" id="KW-0472">Membrane</keyword>
<dbReference type="Proteomes" id="UP000324927">
    <property type="component" value="Unassembled WGS sequence"/>
</dbReference>
<comment type="caution">
    <text evidence="8">The sequence shown here is derived from an EMBL/GenBank/DDBJ whole genome shotgun (WGS) entry which is preliminary data.</text>
</comment>
<feature type="transmembrane region" description="Helical" evidence="6">
    <location>
        <begin position="336"/>
        <end position="358"/>
    </location>
</feature>
<organism evidence="8 9">
    <name type="scientific">Azospirillum lipoferum</name>
    <dbReference type="NCBI Taxonomy" id="193"/>
    <lineage>
        <taxon>Bacteria</taxon>
        <taxon>Pseudomonadati</taxon>
        <taxon>Pseudomonadota</taxon>
        <taxon>Alphaproteobacteria</taxon>
        <taxon>Rhodospirillales</taxon>
        <taxon>Azospirillaceae</taxon>
        <taxon>Azospirillum</taxon>
    </lineage>
</organism>
<comment type="subcellular location">
    <subcellularLocation>
        <location evidence="1">Cell membrane</location>
        <topology evidence="1">Multi-pass membrane protein</topology>
    </subcellularLocation>
</comment>
<dbReference type="InterPro" id="IPR000849">
    <property type="entry name" value="Sugar_P_transporter"/>
</dbReference>
<evidence type="ECO:0000313" key="9">
    <source>
        <dbReference type="Proteomes" id="UP000324927"/>
    </source>
</evidence>
<dbReference type="PANTHER" id="PTHR11662:SF399">
    <property type="entry name" value="FI19708P1-RELATED"/>
    <property type="match status" value="1"/>
</dbReference>
<dbReference type="PROSITE" id="PS50850">
    <property type="entry name" value="MFS"/>
    <property type="match status" value="1"/>
</dbReference>
<feature type="transmembrane region" description="Helical" evidence="6">
    <location>
        <begin position="7"/>
        <end position="24"/>
    </location>
</feature>
<dbReference type="AlphaFoldDB" id="A0A5A9GKM3"/>
<evidence type="ECO:0000256" key="3">
    <source>
        <dbReference type="ARBA" id="ARBA00022692"/>
    </source>
</evidence>
<feature type="transmembrane region" description="Helical" evidence="6">
    <location>
        <begin position="243"/>
        <end position="268"/>
    </location>
</feature>
<feature type="domain" description="Major facilitator superfamily (MFS) profile" evidence="7">
    <location>
        <begin position="11"/>
        <end position="430"/>
    </location>
</feature>
<feature type="transmembrane region" description="Helical" evidence="6">
    <location>
        <begin position="280"/>
        <end position="299"/>
    </location>
</feature>
<protein>
    <submittedName>
        <fullName evidence="8">MFS transporter</fullName>
    </submittedName>
</protein>
<feature type="transmembrane region" description="Helical" evidence="6">
    <location>
        <begin position="77"/>
        <end position="95"/>
    </location>
</feature>
<dbReference type="OrthoDB" id="8894129at2"/>
<dbReference type="CDD" id="cd17319">
    <property type="entry name" value="MFS_ExuT_GudP_like"/>
    <property type="match status" value="1"/>
</dbReference>
<dbReference type="PANTHER" id="PTHR11662">
    <property type="entry name" value="SOLUTE CARRIER FAMILY 17"/>
    <property type="match status" value="1"/>
</dbReference>
<evidence type="ECO:0000256" key="2">
    <source>
        <dbReference type="ARBA" id="ARBA00022475"/>
    </source>
</evidence>
<dbReference type="SUPFAM" id="SSF103473">
    <property type="entry name" value="MFS general substrate transporter"/>
    <property type="match status" value="1"/>
</dbReference>
<evidence type="ECO:0000256" key="1">
    <source>
        <dbReference type="ARBA" id="ARBA00004651"/>
    </source>
</evidence>
<feature type="transmembrane region" description="Helical" evidence="6">
    <location>
        <begin position="311"/>
        <end position="330"/>
    </location>
</feature>